<comment type="caution">
    <text evidence="2">The sequence shown here is derived from an EMBL/GenBank/DDBJ whole genome shotgun (WGS) entry which is preliminary data.</text>
</comment>
<dbReference type="EMBL" id="JABBPK010000001">
    <property type="protein sequence ID" value="NMO78583.1"/>
    <property type="molecule type" value="Genomic_DNA"/>
</dbReference>
<sequence>MVGCKNVNTFIRIFKQYEGITPGKYVINKMAK</sequence>
<feature type="domain" description="HTH araC/xylS-type" evidence="1">
    <location>
        <begin position="1"/>
        <end position="28"/>
    </location>
</feature>
<dbReference type="AlphaFoldDB" id="A0A7Y0KAL2"/>
<evidence type="ECO:0000313" key="2">
    <source>
        <dbReference type="EMBL" id="NMO78583.1"/>
    </source>
</evidence>
<organism evidence="2 3">
    <name type="scientific">Niallia alba</name>
    <dbReference type="NCBI Taxonomy" id="2729105"/>
    <lineage>
        <taxon>Bacteria</taxon>
        <taxon>Bacillati</taxon>
        <taxon>Bacillota</taxon>
        <taxon>Bacilli</taxon>
        <taxon>Bacillales</taxon>
        <taxon>Bacillaceae</taxon>
        <taxon>Niallia</taxon>
    </lineage>
</organism>
<protein>
    <recommendedName>
        <fullName evidence="1">HTH araC/xylS-type domain-containing protein</fullName>
    </recommendedName>
</protein>
<dbReference type="PROSITE" id="PS01124">
    <property type="entry name" value="HTH_ARAC_FAMILY_2"/>
    <property type="match status" value="1"/>
</dbReference>
<reference evidence="2 3" key="1">
    <citation type="submission" date="2020-04" db="EMBL/GenBank/DDBJ databases">
        <title>Bacillus sp. UniB3 isolated from commercial digestive syrup.</title>
        <authorList>
            <person name="Thorat V."/>
            <person name="Kirdat K."/>
            <person name="Tiwarekar B."/>
            <person name="Yadav A."/>
        </authorList>
    </citation>
    <scope>NUCLEOTIDE SEQUENCE [LARGE SCALE GENOMIC DNA]</scope>
    <source>
        <strain evidence="2 3">UniB3</strain>
    </source>
</reference>
<dbReference type="Proteomes" id="UP000588491">
    <property type="component" value="Unassembled WGS sequence"/>
</dbReference>
<evidence type="ECO:0000313" key="3">
    <source>
        <dbReference type="Proteomes" id="UP000588491"/>
    </source>
</evidence>
<gene>
    <name evidence="2" type="ORF">HHU08_16485</name>
</gene>
<keyword evidence="3" id="KW-1185">Reference proteome</keyword>
<proteinExistence type="predicted"/>
<dbReference type="GO" id="GO:0003700">
    <property type="term" value="F:DNA-binding transcription factor activity"/>
    <property type="evidence" value="ECO:0007669"/>
    <property type="project" value="InterPro"/>
</dbReference>
<evidence type="ECO:0000259" key="1">
    <source>
        <dbReference type="PROSITE" id="PS01124"/>
    </source>
</evidence>
<dbReference type="InterPro" id="IPR018060">
    <property type="entry name" value="HTH_AraC"/>
</dbReference>
<dbReference type="GO" id="GO:0043565">
    <property type="term" value="F:sequence-specific DNA binding"/>
    <property type="evidence" value="ECO:0007669"/>
    <property type="project" value="InterPro"/>
</dbReference>
<accession>A0A7Y0KAL2</accession>
<dbReference type="Gene3D" id="1.10.10.60">
    <property type="entry name" value="Homeodomain-like"/>
    <property type="match status" value="1"/>
</dbReference>
<name>A0A7Y0KAL2_9BACI</name>